<reference evidence="13" key="1">
    <citation type="submission" date="2020-05" db="EMBL/GenBank/DDBJ databases">
        <title>Phylogenomic resolution of chytrid fungi.</title>
        <authorList>
            <person name="Stajich J.E."/>
            <person name="Amses K."/>
            <person name="Simmons R."/>
            <person name="Seto K."/>
            <person name="Myers J."/>
            <person name="Bonds A."/>
            <person name="Quandt C.A."/>
            <person name="Barry K."/>
            <person name="Liu P."/>
            <person name="Grigoriev I."/>
            <person name="Longcore J.E."/>
            <person name="James T.Y."/>
        </authorList>
    </citation>
    <scope>NUCLEOTIDE SEQUENCE</scope>
    <source>
        <strain evidence="13">JEL0379</strain>
    </source>
</reference>
<gene>
    <name evidence="13" type="ORF">HDU87_006194</name>
</gene>
<evidence type="ECO:0000256" key="8">
    <source>
        <dbReference type="ARBA" id="ARBA00023242"/>
    </source>
</evidence>
<evidence type="ECO:0000313" key="13">
    <source>
        <dbReference type="EMBL" id="KAJ3175531.1"/>
    </source>
</evidence>
<dbReference type="SUPFAM" id="SSF53335">
    <property type="entry name" value="S-adenosyl-L-methionine-dependent methyltransferases"/>
    <property type="match status" value="1"/>
</dbReference>
<evidence type="ECO:0000256" key="10">
    <source>
        <dbReference type="PIRNR" id="PIRNR037755"/>
    </source>
</evidence>
<feature type="compositionally biased region" description="Pro residues" evidence="11">
    <location>
        <begin position="7"/>
        <end position="18"/>
    </location>
</feature>
<dbReference type="InterPro" id="IPR029063">
    <property type="entry name" value="SAM-dependent_MTases_sf"/>
</dbReference>
<keyword evidence="5 10" id="KW-0489">Methyltransferase</keyword>
<evidence type="ECO:0000256" key="9">
    <source>
        <dbReference type="ARBA" id="ARBA00050646"/>
    </source>
</evidence>
<dbReference type="CDD" id="cd02440">
    <property type="entry name" value="AdoMet_MTases"/>
    <property type="match status" value="1"/>
</dbReference>
<dbReference type="PIRSF" id="PIRSF037755">
    <property type="entry name" value="Mettl2_prd"/>
    <property type="match status" value="1"/>
</dbReference>
<dbReference type="GO" id="GO:0005634">
    <property type="term" value="C:nucleus"/>
    <property type="evidence" value="ECO:0007669"/>
    <property type="project" value="UniProtKB-SubCell"/>
</dbReference>
<evidence type="ECO:0000256" key="3">
    <source>
        <dbReference type="ARBA" id="ARBA00009725"/>
    </source>
</evidence>
<dbReference type="EC" id="2.1.1.-" evidence="10"/>
<evidence type="ECO:0000256" key="11">
    <source>
        <dbReference type="SAM" id="MobiDB-lite"/>
    </source>
</evidence>
<evidence type="ECO:0000256" key="5">
    <source>
        <dbReference type="ARBA" id="ARBA00022603"/>
    </source>
</evidence>
<feature type="domain" description="Methyltransferase type 12" evidence="12">
    <location>
        <begin position="149"/>
        <end position="250"/>
    </location>
</feature>
<keyword evidence="6 10" id="KW-0808">Transferase</keyword>
<evidence type="ECO:0000313" key="14">
    <source>
        <dbReference type="Proteomes" id="UP001212152"/>
    </source>
</evidence>
<evidence type="ECO:0000256" key="4">
    <source>
        <dbReference type="ARBA" id="ARBA00022490"/>
    </source>
</evidence>
<comment type="subcellular location">
    <subcellularLocation>
        <location evidence="2">Cytoplasm</location>
    </subcellularLocation>
    <subcellularLocation>
        <location evidence="1">Nucleus</location>
    </subcellularLocation>
</comment>
<keyword evidence="7" id="KW-0819">tRNA processing</keyword>
<evidence type="ECO:0000259" key="12">
    <source>
        <dbReference type="Pfam" id="PF08242"/>
    </source>
</evidence>
<sequence>MADDNEQPPPPSPQPPPAGTHQAAAGPALPATIRRQEESQKKQVSSLSEFGTRFLANEDDVYNFNAWDNVEWDSEQETEALEKIAAQALKKVPDELRIKYDEEAPQMWDQFYTNNQNRFFKDRHWLRTEFPELFENLPRDQSTRFDVFEIGCGAGNTVFPLMAEAADANVFIHACDYSKVAVDVVKSNPAYDEKKCRAFVYDITSTTPPDVEPGSIDVCICIFVLSAIHPSSWRTAVSNIHRVLKPGGLLLFRDYGRYDLAQLRLKGGRMLEDNFYIRGDKTRVYFFTTEEVQAMFEDGGFVVEQNAVDRRLIVNRARQLKMYRQWVQGKFRKPLDAAT</sequence>
<evidence type="ECO:0000256" key="2">
    <source>
        <dbReference type="ARBA" id="ARBA00004496"/>
    </source>
</evidence>
<dbReference type="InterPro" id="IPR013217">
    <property type="entry name" value="Methyltransf_12"/>
</dbReference>
<comment type="caution">
    <text evidence="13">The sequence shown here is derived from an EMBL/GenBank/DDBJ whole genome shotgun (WGS) entry which is preliminary data.</text>
</comment>
<feature type="region of interest" description="Disordered" evidence="11">
    <location>
        <begin position="1"/>
        <end position="27"/>
    </location>
</feature>
<dbReference type="PANTHER" id="PTHR22809">
    <property type="entry name" value="METHYLTRANSFERASE-RELATED"/>
    <property type="match status" value="1"/>
</dbReference>
<keyword evidence="14" id="KW-1185">Reference proteome</keyword>
<keyword evidence="8" id="KW-0539">Nucleus</keyword>
<proteinExistence type="inferred from homology"/>
<organism evidence="13 14">
    <name type="scientific">Geranomyces variabilis</name>
    <dbReference type="NCBI Taxonomy" id="109894"/>
    <lineage>
        <taxon>Eukaryota</taxon>
        <taxon>Fungi</taxon>
        <taxon>Fungi incertae sedis</taxon>
        <taxon>Chytridiomycota</taxon>
        <taxon>Chytridiomycota incertae sedis</taxon>
        <taxon>Chytridiomycetes</taxon>
        <taxon>Spizellomycetales</taxon>
        <taxon>Powellomycetaceae</taxon>
        <taxon>Geranomyces</taxon>
    </lineage>
</organism>
<dbReference type="EMBL" id="JADGJQ010000051">
    <property type="protein sequence ID" value="KAJ3175531.1"/>
    <property type="molecule type" value="Genomic_DNA"/>
</dbReference>
<dbReference type="FunFam" id="3.40.50.150:FF:000279">
    <property type="entry name" value="Methyltransferase-like protein"/>
    <property type="match status" value="1"/>
</dbReference>
<keyword evidence="4" id="KW-0963">Cytoplasm</keyword>
<dbReference type="PANTHER" id="PTHR22809:SF11">
    <property type="entry name" value="TRNA N(3)-METHYLCYTIDINE METHYLTRANSFERASE METTL2"/>
    <property type="match status" value="1"/>
</dbReference>
<dbReference type="Proteomes" id="UP001212152">
    <property type="component" value="Unassembled WGS sequence"/>
</dbReference>
<protein>
    <recommendedName>
        <fullName evidence="10">tRNA N(3)-methylcytidine methyltransferase</fullName>
        <ecNumber evidence="10">2.1.1.-</ecNumber>
    </recommendedName>
</protein>
<dbReference type="GO" id="GO:0005737">
    <property type="term" value="C:cytoplasm"/>
    <property type="evidence" value="ECO:0007669"/>
    <property type="project" value="UniProtKB-SubCell"/>
</dbReference>
<comment type="catalytic activity">
    <reaction evidence="9">
        <text>cytidine(32) in tRNA(Ser) + S-adenosyl-L-methionine = N(3)-methylcytidine(32) in tRNA(Ser) + S-adenosyl-L-homocysteine + H(+)</text>
        <dbReference type="Rhea" id="RHEA:50956"/>
        <dbReference type="Rhea" id="RHEA-COMP:12849"/>
        <dbReference type="Rhea" id="RHEA-COMP:12851"/>
        <dbReference type="ChEBI" id="CHEBI:15378"/>
        <dbReference type="ChEBI" id="CHEBI:57856"/>
        <dbReference type="ChEBI" id="CHEBI:59789"/>
        <dbReference type="ChEBI" id="CHEBI:74894"/>
        <dbReference type="ChEBI" id="CHEBI:82748"/>
    </reaction>
    <physiologicalReaction direction="left-to-right" evidence="9">
        <dbReference type="Rhea" id="RHEA:50957"/>
    </physiologicalReaction>
</comment>
<dbReference type="Gene3D" id="3.40.50.150">
    <property type="entry name" value="Vaccinia Virus protein VP39"/>
    <property type="match status" value="1"/>
</dbReference>
<dbReference type="GO" id="GO:0030488">
    <property type="term" value="P:tRNA methylation"/>
    <property type="evidence" value="ECO:0007669"/>
    <property type="project" value="UniProtKB-ARBA"/>
</dbReference>
<comment type="function">
    <text evidence="10">S-adenosyl-L-methionine-dependent methyltransferase.</text>
</comment>
<evidence type="ECO:0000256" key="7">
    <source>
        <dbReference type="ARBA" id="ARBA00022694"/>
    </source>
</evidence>
<comment type="similarity">
    <text evidence="3 10">Belongs to the methyltransferase superfamily. METL family.</text>
</comment>
<accession>A0AAD5TG26</accession>
<dbReference type="Pfam" id="PF08242">
    <property type="entry name" value="Methyltransf_12"/>
    <property type="match status" value="1"/>
</dbReference>
<dbReference type="AlphaFoldDB" id="A0AAD5TG26"/>
<dbReference type="GO" id="GO:0052735">
    <property type="term" value="F:tRNA (cytidine-3-)-methyltransferase activity"/>
    <property type="evidence" value="ECO:0007669"/>
    <property type="project" value="UniProtKB-ARBA"/>
</dbReference>
<evidence type="ECO:0000256" key="6">
    <source>
        <dbReference type="ARBA" id="ARBA00022679"/>
    </source>
</evidence>
<name>A0AAD5TG26_9FUNG</name>
<evidence type="ECO:0000256" key="1">
    <source>
        <dbReference type="ARBA" id="ARBA00004123"/>
    </source>
</evidence>
<dbReference type="InterPro" id="IPR026113">
    <property type="entry name" value="METTL2/6/8-like"/>
</dbReference>